<evidence type="ECO:0000256" key="9">
    <source>
        <dbReference type="ARBA" id="ARBA00048090"/>
    </source>
</evidence>
<evidence type="ECO:0000256" key="2">
    <source>
        <dbReference type="ARBA" id="ARBA00008420"/>
    </source>
</evidence>
<dbReference type="AlphaFoldDB" id="A0A067SLC6"/>
<evidence type="ECO:0000313" key="10">
    <source>
        <dbReference type="EMBL" id="KDR67563.1"/>
    </source>
</evidence>
<dbReference type="EMBL" id="KL142414">
    <property type="protein sequence ID" value="KDR67563.1"/>
    <property type="molecule type" value="Genomic_DNA"/>
</dbReference>
<accession>A0A067SLC6</accession>
<dbReference type="GO" id="GO:0005975">
    <property type="term" value="P:carbohydrate metabolic process"/>
    <property type="evidence" value="ECO:0007669"/>
    <property type="project" value="InterPro"/>
</dbReference>
<evidence type="ECO:0000256" key="5">
    <source>
        <dbReference type="ARBA" id="ARBA00022741"/>
    </source>
</evidence>
<dbReference type="Proteomes" id="UP000027222">
    <property type="component" value="Unassembled WGS sequence"/>
</dbReference>
<keyword evidence="11" id="KW-1185">Reference proteome</keyword>
<reference evidence="11" key="1">
    <citation type="journal article" date="2014" name="Proc. Natl. Acad. Sci. U.S.A.">
        <title>Extensive sampling of basidiomycete genomes demonstrates inadequacy of the white-rot/brown-rot paradigm for wood decay fungi.</title>
        <authorList>
            <person name="Riley R."/>
            <person name="Salamov A.A."/>
            <person name="Brown D.W."/>
            <person name="Nagy L.G."/>
            <person name="Floudas D."/>
            <person name="Held B.W."/>
            <person name="Levasseur A."/>
            <person name="Lombard V."/>
            <person name="Morin E."/>
            <person name="Otillar R."/>
            <person name="Lindquist E.A."/>
            <person name="Sun H."/>
            <person name="LaButti K.M."/>
            <person name="Schmutz J."/>
            <person name="Jabbour D."/>
            <person name="Luo H."/>
            <person name="Baker S.E."/>
            <person name="Pisabarro A.G."/>
            <person name="Walton J.D."/>
            <person name="Blanchette R.A."/>
            <person name="Henrissat B."/>
            <person name="Martin F."/>
            <person name="Cullen D."/>
            <person name="Hibbett D.S."/>
            <person name="Grigoriev I.V."/>
        </authorList>
    </citation>
    <scope>NUCLEOTIDE SEQUENCE [LARGE SCALE GENOMIC DNA]</scope>
    <source>
        <strain evidence="11">CBS 339.88</strain>
    </source>
</reference>
<dbReference type="PANTHER" id="PTHR43442">
    <property type="entry name" value="GLUCONOKINASE-RELATED"/>
    <property type="match status" value="1"/>
</dbReference>
<evidence type="ECO:0000313" key="11">
    <source>
        <dbReference type="Proteomes" id="UP000027222"/>
    </source>
</evidence>
<evidence type="ECO:0000256" key="6">
    <source>
        <dbReference type="ARBA" id="ARBA00022777"/>
    </source>
</evidence>
<dbReference type="SUPFAM" id="SSF52540">
    <property type="entry name" value="P-loop containing nucleoside triphosphate hydrolases"/>
    <property type="match status" value="1"/>
</dbReference>
<keyword evidence="4" id="KW-0808">Transferase</keyword>
<dbReference type="CDD" id="cd02021">
    <property type="entry name" value="GntK"/>
    <property type="match status" value="1"/>
</dbReference>
<organism evidence="10 11">
    <name type="scientific">Galerina marginata (strain CBS 339.88)</name>
    <dbReference type="NCBI Taxonomy" id="685588"/>
    <lineage>
        <taxon>Eukaryota</taxon>
        <taxon>Fungi</taxon>
        <taxon>Dikarya</taxon>
        <taxon>Basidiomycota</taxon>
        <taxon>Agaricomycotina</taxon>
        <taxon>Agaricomycetes</taxon>
        <taxon>Agaricomycetidae</taxon>
        <taxon>Agaricales</taxon>
        <taxon>Agaricineae</taxon>
        <taxon>Strophariaceae</taxon>
        <taxon>Galerina</taxon>
    </lineage>
</organism>
<dbReference type="InterPro" id="IPR027417">
    <property type="entry name" value="P-loop_NTPase"/>
</dbReference>
<dbReference type="GO" id="GO:0046316">
    <property type="term" value="F:gluconokinase activity"/>
    <property type="evidence" value="ECO:0007669"/>
    <property type="project" value="UniProtKB-EC"/>
</dbReference>
<dbReference type="InterPro" id="IPR006001">
    <property type="entry name" value="Therm_gnt_kin"/>
</dbReference>
<dbReference type="PANTHER" id="PTHR43442:SF3">
    <property type="entry name" value="GLUCONOKINASE-RELATED"/>
    <property type="match status" value="1"/>
</dbReference>
<gene>
    <name evidence="10" type="ORF">GALMADRAFT_105835</name>
</gene>
<evidence type="ECO:0000256" key="7">
    <source>
        <dbReference type="ARBA" id="ARBA00022840"/>
    </source>
</evidence>
<comment type="pathway">
    <text evidence="1">Carbohydrate acid metabolism; D-gluconate degradation.</text>
</comment>
<evidence type="ECO:0000256" key="8">
    <source>
        <dbReference type="ARBA" id="ARBA00029835"/>
    </source>
</evidence>
<dbReference type="GO" id="GO:0005524">
    <property type="term" value="F:ATP binding"/>
    <property type="evidence" value="ECO:0007669"/>
    <property type="project" value="UniProtKB-KW"/>
</dbReference>
<comment type="catalytic activity">
    <reaction evidence="9">
        <text>D-gluconate + ATP = 6-phospho-D-gluconate + ADP + H(+)</text>
        <dbReference type="Rhea" id="RHEA:19433"/>
        <dbReference type="ChEBI" id="CHEBI:15378"/>
        <dbReference type="ChEBI" id="CHEBI:18391"/>
        <dbReference type="ChEBI" id="CHEBI:30616"/>
        <dbReference type="ChEBI" id="CHEBI:58759"/>
        <dbReference type="ChEBI" id="CHEBI:456216"/>
        <dbReference type="EC" id="2.7.1.12"/>
    </reaction>
</comment>
<dbReference type="STRING" id="685588.A0A067SLC6"/>
<proteinExistence type="inferred from homology"/>
<dbReference type="EC" id="2.7.1.12" evidence="3"/>
<comment type="similarity">
    <text evidence="2">Belongs to the gluconokinase GntK/GntV family.</text>
</comment>
<dbReference type="GO" id="GO:0005737">
    <property type="term" value="C:cytoplasm"/>
    <property type="evidence" value="ECO:0007669"/>
    <property type="project" value="TreeGrafter"/>
</dbReference>
<dbReference type="HOGENOM" id="CLU_077168_2_0_1"/>
<keyword evidence="5" id="KW-0547">Nucleotide-binding</keyword>
<sequence>MEQSDAIAKTLPREGGPVFIVVMGVSGTGKSTLGAGLAHALGMPYIEGDELHPKANIEKMSSGHALDDADREPWLAHIRANAVLRVGEQLEAHLAQSGGEGSRVPAWGVVATCSSLKRYYRDILRGRWKPHPESKENANRLHEHPEDAFLETVPLPTYFVFIDGSRELLLDRMEKRPGHFMKATMLDGQLRTLESPVGEEGVVVVSAEQSTEEQVHVAVEELKHLAGLTGRIEEAV</sequence>
<keyword evidence="7" id="KW-0067">ATP-binding</keyword>
<keyword evidence="6" id="KW-0418">Kinase</keyword>
<evidence type="ECO:0000256" key="1">
    <source>
        <dbReference type="ARBA" id="ARBA00004875"/>
    </source>
</evidence>
<evidence type="ECO:0000256" key="3">
    <source>
        <dbReference type="ARBA" id="ARBA00012054"/>
    </source>
</evidence>
<dbReference type="UniPathway" id="UPA00792"/>
<dbReference type="Gene3D" id="3.40.50.300">
    <property type="entry name" value="P-loop containing nucleotide triphosphate hydrolases"/>
    <property type="match status" value="1"/>
</dbReference>
<evidence type="ECO:0000256" key="4">
    <source>
        <dbReference type="ARBA" id="ARBA00022679"/>
    </source>
</evidence>
<protein>
    <recommendedName>
        <fullName evidence="3">gluconokinase</fullName>
        <ecNumber evidence="3">2.7.1.12</ecNumber>
    </recommendedName>
    <alternativeName>
        <fullName evidence="8">Gluconate kinase</fullName>
    </alternativeName>
</protein>
<dbReference type="OrthoDB" id="275177at2759"/>
<name>A0A067SLC6_GALM3</name>